<feature type="compositionally biased region" description="Basic and acidic residues" evidence="1">
    <location>
        <begin position="85"/>
        <end position="100"/>
    </location>
</feature>
<evidence type="ECO:0000313" key="3">
    <source>
        <dbReference type="Proteomes" id="UP000324800"/>
    </source>
</evidence>
<comment type="caution">
    <text evidence="2">The sequence shown here is derived from an EMBL/GenBank/DDBJ whole genome shotgun (WGS) entry which is preliminary data.</text>
</comment>
<evidence type="ECO:0000313" key="2">
    <source>
        <dbReference type="EMBL" id="KAA6381251.1"/>
    </source>
</evidence>
<name>A0A5J4VFA3_9EUKA</name>
<organism evidence="2 3">
    <name type="scientific">Streblomastix strix</name>
    <dbReference type="NCBI Taxonomy" id="222440"/>
    <lineage>
        <taxon>Eukaryota</taxon>
        <taxon>Metamonada</taxon>
        <taxon>Preaxostyla</taxon>
        <taxon>Oxymonadida</taxon>
        <taxon>Streblomastigidae</taxon>
        <taxon>Streblomastix</taxon>
    </lineage>
</organism>
<dbReference type="EMBL" id="SNRW01007432">
    <property type="protein sequence ID" value="KAA6381251.1"/>
    <property type="molecule type" value="Genomic_DNA"/>
</dbReference>
<sequence length="294" mass="33562">MDIRTRNRPAFFYPLMNNRQTPIPRPKDLNLSEEQWKQFDGDVREGVVPYSVIVLIIFATEQIIETEKEDKEQLIRELERIVADRTEDNGDDNQSEHTFEPKYFNNRNDGFRSNESCTQLQTTVKGEANYWINITKSSASTPPHYENGSDGFGASSCGTQLQAATNESGHENHQTIDHTGNENYNEQAYDNRTGDKQNNYRSNNESQREKEPKLQDNGNIQLKETGSSQITLPEQELRNLSISQFKGQLPLIATTSELSQVKLKVVVPKQRMQLTDDHDTRSKAVLPKSVPNKS</sequence>
<dbReference type="Proteomes" id="UP000324800">
    <property type="component" value="Unassembled WGS sequence"/>
</dbReference>
<accession>A0A5J4VFA3</accession>
<feature type="region of interest" description="Disordered" evidence="1">
    <location>
        <begin position="85"/>
        <end position="114"/>
    </location>
</feature>
<feature type="compositionally biased region" description="Polar residues" evidence="1">
    <location>
        <begin position="105"/>
        <end position="114"/>
    </location>
</feature>
<feature type="region of interest" description="Disordered" evidence="1">
    <location>
        <begin position="163"/>
        <end position="217"/>
    </location>
</feature>
<feature type="compositionally biased region" description="Basic and acidic residues" evidence="1">
    <location>
        <begin position="168"/>
        <end position="180"/>
    </location>
</feature>
<protein>
    <submittedName>
        <fullName evidence="2">Uncharacterized protein</fullName>
    </submittedName>
</protein>
<reference evidence="2 3" key="1">
    <citation type="submission" date="2019-03" db="EMBL/GenBank/DDBJ databases">
        <title>Single cell metagenomics reveals metabolic interactions within the superorganism composed of flagellate Streblomastix strix and complex community of Bacteroidetes bacteria on its surface.</title>
        <authorList>
            <person name="Treitli S.C."/>
            <person name="Kolisko M."/>
            <person name="Husnik F."/>
            <person name="Keeling P."/>
            <person name="Hampl V."/>
        </authorList>
    </citation>
    <scope>NUCLEOTIDE SEQUENCE [LARGE SCALE GENOMIC DNA]</scope>
    <source>
        <strain evidence="2">ST1C</strain>
    </source>
</reference>
<dbReference type="AlphaFoldDB" id="A0A5J4VFA3"/>
<gene>
    <name evidence="2" type="ORF">EZS28_023220</name>
</gene>
<feature type="region of interest" description="Disordered" evidence="1">
    <location>
        <begin position="274"/>
        <end position="294"/>
    </location>
</feature>
<evidence type="ECO:0000256" key="1">
    <source>
        <dbReference type="SAM" id="MobiDB-lite"/>
    </source>
</evidence>
<feature type="compositionally biased region" description="Polar residues" evidence="1">
    <location>
        <begin position="181"/>
        <end position="205"/>
    </location>
</feature>
<proteinExistence type="predicted"/>